<organism evidence="2">
    <name type="scientific">Nothobranchius kuhntae</name>
    <name type="common">Beira killifish</name>
    <dbReference type="NCBI Taxonomy" id="321403"/>
    <lineage>
        <taxon>Eukaryota</taxon>
        <taxon>Metazoa</taxon>
        <taxon>Chordata</taxon>
        <taxon>Craniata</taxon>
        <taxon>Vertebrata</taxon>
        <taxon>Euteleostomi</taxon>
        <taxon>Actinopterygii</taxon>
        <taxon>Neopterygii</taxon>
        <taxon>Teleostei</taxon>
        <taxon>Neoteleostei</taxon>
        <taxon>Acanthomorphata</taxon>
        <taxon>Ovalentaria</taxon>
        <taxon>Atherinomorphae</taxon>
        <taxon>Cyprinodontiformes</taxon>
        <taxon>Nothobranchiidae</taxon>
        <taxon>Nothobranchius</taxon>
    </lineage>
</organism>
<evidence type="ECO:0000256" key="1">
    <source>
        <dbReference type="SAM" id="MobiDB-lite"/>
    </source>
</evidence>
<feature type="region of interest" description="Disordered" evidence="1">
    <location>
        <begin position="30"/>
        <end position="50"/>
    </location>
</feature>
<gene>
    <name evidence="2" type="primary">TMEM79A</name>
</gene>
<keyword evidence="2" id="KW-0472">Membrane</keyword>
<keyword evidence="2" id="KW-0812">Transmembrane</keyword>
<accession>A0A1A8KUD5</accession>
<protein>
    <submittedName>
        <fullName evidence="2">Transmembrane protein 79a</fullName>
    </submittedName>
</protein>
<feature type="compositionally biased region" description="Low complexity" evidence="1">
    <location>
        <begin position="40"/>
        <end position="50"/>
    </location>
</feature>
<name>A0A1A8KUD5_NOTKU</name>
<sequence>NRIKVYFSVQKSPICLLLGSQAHLLALPRAEQHHQRPRLRPLLLPHPHHA</sequence>
<dbReference type="AlphaFoldDB" id="A0A1A8KUD5"/>
<reference evidence="2" key="1">
    <citation type="submission" date="2016-05" db="EMBL/GenBank/DDBJ databases">
        <authorList>
            <person name="Lavstsen T."/>
            <person name="Jespersen J.S."/>
        </authorList>
    </citation>
    <scope>NUCLEOTIDE SEQUENCE</scope>
    <source>
        <tissue evidence="2">Brain</tissue>
    </source>
</reference>
<feature type="non-terminal residue" evidence="2">
    <location>
        <position position="50"/>
    </location>
</feature>
<proteinExistence type="predicted"/>
<reference evidence="2" key="2">
    <citation type="submission" date="2016-06" db="EMBL/GenBank/DDBJ databases">
        <title>The genome of a short-lived fish provides insights into sex chromosome evolution and the genetic control of aging.</title>
        <authorList>
            <person name="Reichwald K."/>
            <person name="Felder M."/>
            <person name="Petzold A."/>
            <person name="Koch P."/>
            <person name="Groth M."/>
            <person name="Platzer M."/>
        </authorList>
    </citation>
    <scope>NUCLEOTIDE SEQUENCE</scope>
    <source>
        <tissue evidence="2">Brain</tissue>
    </source>
</reference>
<feature type="non-terminal residue" evidence="2">
    <location>
        <position position="1"/>
    </location>
</feature>
<dbReference type="EMBL" id="HAEE01015741">
    <property type="protein sequence ID" value="SBR35791.1"/>
    <property type="molecule type" value="Transcribed_RNA"/>
</dbReference>
<evidence type="ECO:0000313" key="2">
    <source>
        <dbReference type="EMBL" id="SBR35791.1"/>
    </source>
</evidence>